<keyword evidence="13 16" id="KW-0173">Coenzyme A biosynthesis</keyword>
<evidence type="ECO:0000256" key="14">
    <source>
        <dbReference type="ARBA" id="ARBA00038036"/>
    </source>
</evidence>
<organism evidence="17 18">
    <name type="scientific">Orrella daihaiensis</name>
    <dbReference type="NCBI Taxonomy" id="2782176"/>
    <lineage>
        <taxon>Bacteria</taxon>
        <taxon>Pseudomonadati</taxon>
        <taxon>Pseudomonadota</taxon>
        <taxon>Betaproteobacteria</taxon>
        <taxon>Burkholderiales</taxon>
        <taxon>Alcaligenaceae</taxon>
        <taxon>Orrella</taxon>
    </lineage>
</organism>
<keyword evidence="9 16" id="KW-0547">Nucleotide-binding</keyword>
<evidence type="ECO:0000256" key="3">
    <source>
        <dbReference type="ARBA" id="ARBA00004496"/>
    </source>
</evidence>
<evidence type="ECO:0000256" key="16">
    <source>
        <dbReference type="HAMAP-Rule" id="MF_01274"/>
    </source>
</evidence>
<keyword evidence="11 16" id="KW-0067">ATP-binding</keyword>
<dbReference type="Gene3D" id="3.30.420.40">
    <property type="match status" value="2"/>
</dbReference>
<gene>
    <name evidence="16" type="primary">coaX</name>
    <name evidence="17" type="ORF">DHf2319_13185</name>
</gene>
<evidence type="ECO:0000256" key="8">
    <source>
        <dbReference type="ARBA" id="ARBA00022679"/>
    </source>
</evidence>
<comment type="similarity">
    <text evidence="14 16">Belongs to the type III pantothenate kinase family.</text>
</comment>
<feature type="binding site" evidence="16">
    <location>
        <position position="128"/>
    </location>
    <ligand>
        <name>ATP</name>
        <dbReference type="ChEBI" id="CHEBI:30616"/>
    </ligand>
</feature>
<feature type="active site" description="Proton acceptor" evidence="16">
    <location>
        <position position="102"/>
    </location>
</feature>
<feature type="binding site" evidence="16">
    <location>
        <position position="93"/>
    </location>
    <ligand>
        <name>substrate</name>
    </ligand>
</feature>
<keyword evidence="10 16" id="KW-0418">Kinase</keyword>
<comment type="caution">
    <text evidence="16">Lacks conserved residue(s) required for the propagation of feature annotation.</text>
</comment>
<evidence type="ECO:0000256" key="11">
    <source>
        <dbReference type="ARBA" id="ARBA00022840"/>
    </source>
</evidence>
<dbReference type="HAMAP" id="MF_01274">
    <property type="entry name" value="Pantothen_kinase_3"/>
    <property type="match status" value="1"/>
</dbReference>
<reference evidence="17 18" key="1">
    <citation type="submission" date="2020-11" db="EMBL/GenBank/DDBJ databases">
        <title>Algicoccus daihaiensis sp.nov., isolated from Daihai Lake in Inner Mongolia.</title>
        <authorList>
            <person name="Kai J."/>
        </authorList>
    </citation>
    <scope>NUCLEOTIDE SEQUENCE [LARGE SCALE GENOMIC DNA]</scope>
    <source>
        <strain evidence="18">f23</strain>
    </source>
</reference>
<dbReference type="InterPro" id="IPR004619">
    <property type="entry name" value="Type_III_PanK"/>
</dbReference>
<comment type="pathway">
    <text evidence="4 16">Cofactor biosynthesis; coenzyme A biosynthesis; CoA from (R)-pantothenate: step 1/5.</text>
</comment>
<dbReference type="Pfam" id="PF03309">
    <property type="entry name" value="Pan_kinase"/>
    <property type="match status" value="1"/>
</dbReference>
<evidence type="ECO:0000256" key="2">
    <source>
        <dbReference type="ARBA" id="ARBA00001958"/>
    </source>
</evidence>
<evidence type="ECO:0000313" key="17">
    <source>
        <dbReference type="EMBL" id="UOD50360.1"/>
    </source>
</evidence>
<dbReference type="PANTHER" id="PTHR34265">
    <property type="entry name" value="TYPE III PANTOTHENATE KINASE"/>
    <property type="match status" value="1"/>
</dbReference>
<evidence type="ECO:0000256" key="7">
    <source>
        <dbReference type="ARBA" id="ARBA00022490"/>
    </source>
</evidence>
<keyword evidence="8 16" id="KW-0808">Transferase</keyword>
<dbReference type="GO" id="GO:0016301">
    <property type="term" value="F:kinase activity"/>
    <property type="evidence" value="ECO:0007669"/>
    <property type="project" value="UniProtKB-KW"/>
</dbReference>
<dbReference type="CDD" id="cd24015">
    <property type="entry name" value="ASKHA_NBD_PanK-III"/>
    <property type="match status" value="1"/>
</dbReference>
<evidence type="ECO:0000256" key="15">
    <source>
        <dbReference type="ARBA" id="ARBA00040883"/>
    </source>
</evidence>
<dbReference type="EC" id="2.7.1.33" evidence="6 16"/>
<dbReference type="Proteomes" id="UP000831607">
    <property type="component" value="Chromosome"/>
</dbReference>
<evidence type="ECO:0000256" key="9">
    <source>
        <dbReference type="ARBA" id="ARBA00022741"/>
    </source>
</evidence>
<dbReference type="NCBIfam" id="TIGR00671">
    <property type="entry name" value="baf"/>
    <property type="match status" value="1"/>
</dbReference>
<comment type="catalytic activity">
    <reaction evidence="1 16">
        <text>(R)-pantothenate + ATP = (R)-4'-phosphopantothenate + ADP + H(+)</text>
        <dbReference type="Rhea" id="RHEA:16373"/>
        <dbReference type="ChEBI" id="CHEBI:10986"/>
        <dbReference type="ChEBI" id="CHEBI:15378"/>
        <dbReference type="ChEBI" id="CHEBI:29032"/>
        <dbReference type="ChEBI" id="CHEBI:30616"/>
        <dbReference type="ChEBI" id="CHEBI:456216"/>
        <dbReference type="EC" id="2.7.1.33"/>
    </reaction>
</comment>
<feature type="binding site" evidence="16">
    <location>
        <begin position="6"/>
        <end position="13"/>
    </location>
    <ligand>
        <name>ATP</name>
        <dbReference type="ChEBI" id="CHEBI:30616"/>
    </ligand>
</feature>
<comment type="subcellular location">
    <subcellularLocation>
        <location evidence="3 16">Cytoplasm</location>
    </subcellularLocation>
</comment>
<accession>A0ABY4ALS2</accession>
<feature type="binding site" evidence="16">
    <location>
        <begin position="100"/>
        <end position="103"/>
    </location>
    <ligand>
        <name>substrate</name>
    </ligand>
</feature>
<evidence type="ECO:0000256" key="4">
    <source>
        <dbReference type="ARBA" id="ARBA00005225"/>
    </source>
</evidence>
<comment type="cofactor">
    <cofactor evidence="2">
        <name>K(+)</name>
        <dbReference type="ChEBI" id="CHEBI:29103"/>
    </cofactor>
</comment>
<comment type="subunit">
    <text evidence="5 16">Homodimer.</text>
</comment>
<evidence type="ECO:0000256" key="12">
    <source>
        <dbReference type="ARBA" id="ARBA00022958"/>
    </source>
</evidence>
<feature type="binding site" evidence="16">
    <location>
        <position position="178"/>
    </location>
    <ligand>
        <name>substrate</name>
    </ligand>
</feature>
<evidence type="ECO:0000313" key="18">
    <source>
        <dbReference type="Proteomes" id="UP000831607"/>
    </source>
</evidence>
<evidence type="ECO:0000256" key="13">
    <source>
        <dbReference type="ARBA" id="ARBA00022993"/>
    </source>
</evidence>
<dbReference type="InterPro" id="IPR043129">
    <property type="entry name" value="ATPase_NBD"/>
</dbReference>
<comment type="function">
    <text evidence="16">Catalyzes the phosphorylation of pantothenate (Pan), the first step in CoA biosynthesis.</text>
</comment>
<keyword evidence="12 16" id="KW-0630">Potassium</keyword>
<evidence type="ECO:0000256" key="1">
    <source>
        <dbReference type="ARBA" id="ARBA00001206"/>
    </source>
</evidence>
<evidence type="ECO:0000256" key="5">
    <source>
        <dbReference type="ARBA" id="ARBA00011738"/>
    </source>
</evidence>
<protein>
    <recommendedName>
        <fullName evidence="15 16">Type III pantothenate kinase</fullName>
        <ecNumber evidence="6 16">2.7.1.33</ecNumber>
    </recommendedName>
    <alternativeName>
        <fullName evidence="16">PanK-III</fullName>
    </alternativeName>
    <alternativeName>
        <fullName evidence="16">Pantothenic acid kinase</fullName>
    </alternativeName>
</protein>
<dbReference type="RefSeq" id="WP_243478763.1">
    <property type="nucleotide sequence ID" value="NZ_CP063982.1"/>
</dbReference>
<evidence type="ECO:0000256" key="6">
    <source>
        <dbReference type="ARBA" id="ARBA00012102"/>
    </source>
</evidence>
<keyword evidence="18" id="KW-1185">Reference proteome</keyword>
<name>A0ABY4ALS2_9BURK</name>
<proteinExistence type="inferred from homology"/>
<dbReference type="PANTHER" id="PTHR34265:SF1">
    <property type="entry name" value="TYPE III PANTOTHENATE KINASE"/>
    <property type="match status" value="1"/>
</dbReference>
<keyword evidence="7 16" id="KW-0963">Cytoplasm</keyword>
<dbReference type="EMBL" id="CP063982">
    <property type="protein sequence ID" value="UOD50360.1"/>
    <property type="molecule type" value="Genomic_DNA"/>
</dbReference>
<evidence type="ECO:0000256" key="10">
    <source>
        <dbReference type="ARBA" id="ARBA00022777"/>
    </source>
</evidence>
<sequence length="250" mass="26135">MKLLIDIGNTRLKLATHQNNTTRFVTAVSIESVEKLRHELLAAIKSLDESASVCFAVSTANTEVNQAVQDTVAPVAMTWVTPSAAAAGVANAYPDPTQLGADRWVGMIGLTRHFALPHPPILLASFGTATTVDTLSPDNRFLGGLILPGVSLMHHALANGTANLPNTVGAITTFPTDTITAITSGIAAAQAGAVLRQMTLAQQTFGQRPVLCVTGGAWPAVADEFNRSPDAARMHHLPYVVLDGLAVLAG</sequence>
<comment type="cofactor">
    <cofactor evidence="16">
        <name>NH4(+)</name>
        <dbReference type="ChEBI" id="CHEBI:28938"/>
    </cofactor>
    <cofactor evidence="16">
        <name>K(+)</name>
        <dbReference type="ChEBI" id="CHEBI:29103"/>
    </cofactor>
    <text evidence="16">A monovalent cation. Ammonium or potassium.</text>
</comment>
<dbReference type="SUPFAM" id="SSF53067">
    <property type="entry name" value="Actin-like ATPase domain"/>
    <property type="match status" value="2"/>
</dbReference>